<evidence type="ECO:0000313" key="1">
    <source>
        <dbReference type="EMBL" id="SDW36988.1"/>
    </source>
</evidence>
<dbReference type="RefSeq" id="WP_092679836.1">
    <property type="nucleotide sequence ID" value="NZ_FNMZ01000001.1"/>
</dbReference>
<protein>
    <recommendedName>
        <fullName evidence="3">GIY-YIG nuclease family protein</fullName>
    </recommendedName>
</protein>
<name>A0A1H2SZH1_9RHOB</name>
<reference evidence="1 2" key="1">
    <citation type="submission" date="2016-10" db="EMBL/GenBank/DDBJ databases">
        <authorList>
            <person name="de Groot N.N."/>
        </authorList>
    </citation>
    <scope>NUCLEOTIDE SEQUENCE [LARGE SCALE GENOMIC DNA]</scope>
    <source>
        <strain evidence="1 2">DSM 17890</strain>
    </source>
</reference>
<proteinExistence type="predicted"/>
<organism evidence="1 2">
    <name type="scientific">Albimonas donghaensis</name>
    <dbReference type="NCBI Taxonomy" id="356660"/>
    <lineage>
        <taxon>Bacteria</taxon>
        <taxon>Pseudomonadati</taxon>
        <taxon>Pseudomonadota</taxon>
        <taxon>Alphaproteobacteria</taxon>
        <taxon>Rhodobacterales</taxon>
        <taxon>Paracoccaceae</taxon>
        <taxon>Albimonas</taxon>
    </lineage>
</organism>
<evidence type="ECO:0000313" key="2">
    <source>
        <dbReference type="Proteomes" id="UP000199118"/>
    </source>
</evidence>
<accession>A0A1H2SZH1</accession>
<gene>
    <name evidence="1" type="ORF">SAMN05444336_101837</name>
</gene>
<dbReference type="CDD" id="cd10451">
    <property type="entry name" value="GIY-YIG_LuxR_like"/>
    <property type="match status" value="1"/>
</dbReference>
<dbReference type="AlphaFoldDB" id="A0A1H2SZH1"/>
<dbReference type="Proteomes" id="UP000199118">
    <property type="component" value="Unassembled WGS sequence"/>
</dbReference>
<keyword evidence="2" id="KW-1185">Reference proteome</keyword>
<dbReference type="EMBL" id="FNMZ01000001">
    <property type="protein sequence ID" value="SDW36988.1"/>
    <property type="molecule type" value="Genomic_DNA"/>
</dbReference>
<dbReference type="OrthoDB" id="7270972at2"/>
<dbReference type="InterPro" id="IPR035901">
    <property type="entry name" value="GIY-YIG_endonuc_sf"/>
</dbReference>
<evidence type="ECO:0008006" key="3">
    <source>
        <dbReference type="Google" id="ProtNLM"/>
    </source>
</evidence>
<dbReference type="Gene3D" id="3.40.1440.10">
    <property type="entry name" value="GIY-YIG endonuclease"/>
    <property type="match status" value="1"/>
</dbReference>
<dbReference type="STRING" id="356660.SAMN05444336_101837"/>
<sequence>MTAPCPPSAEARRAAVAAWKERKPLAGVYAVHCRPEGADQPSAWVASSPDLPALENRFAFTLRMNNAPHPSMNAAFRAHGADAFSMEILETLPADAEDIARPRLLKDMRDAWAEKLGAKRI</sequence>